<keyword evidence="7" id="KW-1185">Reference proteome</keyword>
<dbReference type="GO" id="GO:0006979">
    <property type="term" value="P:response to oxidative stress"/>
    <property type="evidence" value="ECO:0007669"/>
    <property type="project" value="TreeGrafter"/>
</dbReference>
<keyword evidence="3" id="KW-0496">Mitochondrion</keyword>
<dbReference type="PANTHER" id="PTHR23354">
    <property type="entry name" value="NUCLEOLAR PROTEIN 7/ESTROGEN RECEPTOR COACTIVATOR-RELATED"/>
    <property type="match status" value="1"/>
</dbReference>
<dbReference type="GO" id="GO:0005739">
    <property type="term" value="C:mitochondrion"/>
    <property type="evidence" value="ECO:0007669"/>
    <property type="project" value="UniProtKB-SubCell"/>
</dbReference>
<proteinExistence type="inferred from homology"/>
<evidence type="ECO:0000259" key="5">
    <source>
        <dbReference type="PROSITE" id="PS51886"/>
    </source>
</evidence>
<name>A0A5J4NBY3_9TREM</name>
<protein>
    <recommendedName>
        <fullName evidence="4">Oxidation resistance protein 1</fullName>
    </recommendedName>
</protein>
<dbReference type="Pfam" id="PF07534">
    <property type="entry name" value="TLD"/>
    <property type="match status" value="2"/>
</dbReference>
<gene>
    <name evidence="6" type="ORF">DEA37_0009719</name>
</gene>
<comment type="caution">
    <text evidence="6">The sequence shown here is derived from an EMBL/GenBank/DDBJ whole genome shotgun (WGS) entry which is preliminary data.</text>
</comment>
<dbReference type="GO" id="GO:0005634">
    <property type="term" value="C:nucleus"/>
    <property type="evidence" value="ECO:0007669"/>
    <property type="project" value="TreeGrafter"/>
</dbReference>
<evidence type="ECO:0000256" key="4">
    <source>
        <dbReference type="ARBA" id="ARBA00040604"/>
    </source>
</evidence>
<dbReference type="InterPro" id="IPR006571">
    <property type="entry name" value="TLDc_dom"/>
</dbReference>
<dbReference type="PANTHER" id="PTHR23354:SF62">
    <property type="entry name" value="MUSTARD, ISOFORM V"/>
    <property type="match status" value="1"/>
</dbReference>
<evidence type="ECO:0000256" key="1">
    <source>
        <dbReference type="ARBA" id="ARBA00004173"/>
    </source>
</evidence>
<dbReference type="SMART" id="SM00584">
    <property type="entry name" value="TLDc"/>
    <property type="match status" value="1"/>
</dbReference>
<dbReference type="Proteomes" id="UP000324629">
    <property type="component" value="Unassembled WGS sequence"/>
</dbReference>
<comment type="similarity">
    <text evidence="2">Belongs to the OXR1 family.</text>
</comment>
<feature type="non-terminal residue" evidence="6">
    <location>
        <position position="1"/>
    </location>
</feature>
<evidence type="ECO:0000313" key="7">
    <source>
        <dbReference type="Proteomes" id="UP000324629"/>
    </source>
</evidence>
<dbReference type="AlphaFoldDB" id="A0A5J4NBY3"/>
<accession>A0A5J4NBY3</accession>
<evidence type="ECO:0000313" key="6">
    <source>
        <dbReference type="EMBL" id="KAA3673047.1"/>
    </source>
</evidence>
<sequence length="784" mass="87169">VTHITKENSSLKELLFYPLVPDSSVLHAVQREHPSEDELTSSTHISVTTEDTKWLSPSASAVELEGHADEENDPMAARYMKFPSDYVTDLRVSIFHSMIPGSLLVTTDSLLFIPMQTDADSLKQFHLLLPFSQLRSVAVYRDHSVMYFTKRDKQSRCSRSRRITGSHAHSMSRSPLASETSLVLCNNGGPEPSLDIPFSTSLSPQVTKRSSGDMTPSSVVCFLSNLDRDSCSFHLDDRPSESLQHNNPLMSNHGQNITEPVEYLCVLANTDGTTRKRHAIWFTLLSNEYWFRIPEEKSCALFDFLQSCEFQESASSLDTNEVNQTFPTGIHGWKSSPACVFQADDANIQQVGSFVVVPNSFDWVLPRIGSVDERSKALMKIKQQRKHRAQSVRENTRTSGSNISVVASAQSTGSLDEDILLETIPPAEATVLSSAPSLEEEKTALQILKQDSVRWELVHSNELGLEQAEARKRQFILDNLKLAVPELLPLPTSTSTSHILDPHKVRQLMQNLPAEAEGLDWQLVYSTAVHGFRLRTLYYRCSMSQNGWQSSSTNTMPFVSSSTSTGRCSPFCHSQPCLVVLRASNGEAFGAMLNTYPYASGGRFYGNGSCFVFRWLTTGDHGGAKGNAEDVERKKKMCAAESVNSSPVICKRQPDSEESVVLTAEEKEPILSDTDSTVSTEIGVDISHEFSRLFHLNGPEADISVFVRDDKRSFEKYAWSGKNHFFISGDHESLSIGCSQGHSALCLDDMLLHGRTESCETFDNPPLCSTCDFTISNLEVWSFC</sequence>
<evidence type="ECO:0000256" key="2">
    <source>
        <dbReference type="ARBA" id="ARBA00009540"/>
    </source>
</evidence>
<organism evidence="6 7">
    <name type="scientific">Paragonimus westermani</name>
    <dbReference type="NCBI Taxonomy" id="34504"/>
    <lineage>
        <taxon>Eukaryota</taxon>
        <taxon>Metazoa</taxon>
        <taxon>Spiralia</taxon>
        <taxon>Lophotrochozoa</taxon>
        <taxon>Platyhelminthes</taxon>
        <taxon>Trematoda</taxon>
        <taxon>Digenea</taxon>
        <taxon>Plagiorchiida</taxon>
        <taxon>Troglotremata</taxon>
        <taxon>Troglotrematidae</taxon>
        <taxon>Paragonimus</taxon>
    </lineage>
</organism>
<evidence type="ECO:0000256" key="3">
    <source>
        <dbReference type="ARBA" id="ARBA00023128"/>
    </source>
</evidence>
<reference evidence="6 7" key="1">
    <citation type="journal article" date="2019" name="Gigascience">
        <title>Whole-genome sequence of the oriental lung fluke Paragonimus westermani.</title>
        <authorList>
            <person name="Oey H."/>
            <person name="Zakrzewski M."/>
            <person name="Narain K."/>
            <person name="Devi K.R."/>
            <person name="Agatsuma T."/>
            <person name="Nawaratna S."/>
            <person name="Gobert G.N."/>
            <person name="Jones M.K."/>
            <person name="Ragan M.A."/>
            <person name="McManus D.P."/>
            <person name="Krause L."/>
        </authorList>
    </citation>
    <scope>NUCLEOTIDE SEQUENCE [LARGE SCALE GENOMIC DNA]</scope>
    <source>
        <strain evidence="6 7">IND2009</strain>
    </source>
</reference>
<feature type="domain" description="TLDc" evidence="5">
    <location>
        <begin position="498"/>
        <end position="784"/>
    </location>
</feature>
<comment type="subcellular location">
    <subcellularLocation>
        <location evidence="1">Mitochondrion</location>
    </subcellularLocation>
</comment>
<dbReference type="EMBL" id="QNGE01004278">
    <property type="protein sequence ID" value="KAA3673047.1"/>
    <property type="molecule type" value="Genomic_DNA"/>
</dbReference>
<dbReference type="PROSITE" id="PS51886">
    <property type="entry name" value="TLDC"/>
    <property type="match status" value="1"/>
</dbReference>